<dbReference type="EMBL" id="CP053069">
    <property type="protein sequence ID" value="QJR12672.1"/>
    <property type="molecule type" value="Genomic_DNA"/>
</dbReference>
<feature type="transmembrane region" description="Helical" evidence="5">
    <location>
        <begin position="245"/>
        <end position="263"/>
    </location>
</feature>
<dbReference type="AlphaFoldDB" id="A0A6M4H043"/>
<feature type="transmembrane region" description="Helical" evidence="5">
    <location>
        <begin position="182"/>
        <end position="204"/>
    </location>
</feature>
<gene>
    <name evidence="6" type="ORF">DSM104443_03764</name>
</gene>
<evidence type="ECO:0000256" key="5">
    <source>
        <dbReference type="RuleBase" id="RU363041"/>
    </source>
</evidence>
<feature type="transmembrane region" description="Helical" evidence="5">
    <location>
        <begin position="210"/>
        <end position="233"/>
    </location>
</feature>
<keyword evidence="2 5" id="KW-0812">Transmembrane</keyword>
<dbReference type="Proteomes" id="UP000501534">
    <property type="component" value="Chromosome"/>
</dbReference>
<protein>
    <recommendedName>
        <fullName evidence="5">Probable membrane transporter protein</fullName>
    </recommendedName>
</protein>
<reference evidence="6 7" key="1">
    <citation type="submission" date="2020-04" db="EMBL/GenBank/DDBJ databases">
        <title>Usitatibacter rugosus gen. nov., sp. nov. and Usitatibacter palustris sp. nov., novel members of Usitatibacteraceae fam. nov. within the order Nitrosomonadales isolated from soil.</title>
        <authorList>
            <person name="Huber K.J."/>
            <person name="Neumann-Schaal M."/>
            <person name="Geppert A."/>
            <person name="Luckner M."/>
            <person name="Wanner G."/>
            <person name="Overmann J."/>
        </authorList>
    </citation>
    <scope>NUCLEOTIDE SEQUENCE [LARGE SCALE GENOMIC DNA]</scope>
    <source>
        <strain evidence="6 7">0125_3</strain>
    </source>
</reference>
<evidence type="ECO:0000256" key="1">
    <source>
        <dbReference type="ARBA" id="ARBA00004141"/>
    </source>
</evidence>
<name>A0A6M4H043_9PROT</name>
<evidence type="ECO:0000256" key="4">
    <source>
        <dbReference type="ARBA" id="ARBA00023136"/>
    </source>
</evidence>
<comment type="similarity">
    <text evidence="5">Belongs to the 4-toluene sulfonate uptake permease (TSUP) (TC 2.A.102) family.</text>
</comment>
<comment type="subcellular location">
    <subcellularLocation>
        <location evidence="5">Cell membrane</location>
        <topology evidence="5">Multi-pass membrane protein</topology>
    </subcellularLocation>
    <subcellularLocation>
        <location evidence="1">Membrane</location>
        <topology evidence="1">Multi-pass membrane protein</topology>
    </subcellularLocation>
</comment>
<organism evidence="6 7">
    <name type="scientific">Usitatibacter rugosus</name>
    <dbReference type="NCBI Taxonomy" id="2732067"/>
    <lineage>
        <taxon>Bacteria</taxon>
        <taxon>Pseudomonadati</taxon>
        <taxon>Pseudomonadota</taxon>
        <taxon>Betaproteobacteria</taxon>
        <taxon>Nitrosomonadales</taxon>
        <taxon>Usitatibacteraceae</taxon>
        <taxon>Usitatibacter</taxon>
    </lineage>
</organism>
<dbReference type="PANTHER" id="PTHR43483">
    <property type="entry name" value="MEMBRANE TRANSPORTER PROTEIN HI_0806-RELATED"/>
    <property type="match status" value="1"/>
</dbReference>
<evidence type="ECO:0000256" key="2">
    <source>
        <dbReference type="ARBA" id="ARBA00022692"/>
    </source>
</evidence>
<feature type="transmembrane region" description="Helical" evidence="5">
    <location>
        <begin position="6"/>
        <end position="36"/>
    </location>
</feature>
<accession>A0A6M4H043</accession>
<feature type="transmembrane region" description="Helical" evidence="5">
    <location>
        <begin position="48"/>
        <end position="69"/>
    </location>
</feature>
<dbReference type="RefSeq" id="WP_171095063.1">
    <property type="nucleotide sequence ID" value="NZ_CP053069.1"/>
</dbReference>
<keyword evidence="4 5" id="KW-0472">Membrane</keyword>
<dbReference type="PANTHER" id="PTHR43483:SF3">
    <property type="entry name" value="MEMBRANE TRANSPORTER PROTEIN HI_0806-RELATED"/>
    <property type="match status" value="1"/>
</dbReference>
<feature type="transmembrane region" description="Helical" evidence="5">
    <location>
        <begin position="108"/>
        <end position="126"/>
    </location>
</feature>
<evidence type="ECO:0000313" key="7">
    <source>
        <dbReference type="Proteomes" id="UP000501534"/>
    </source>
</evidence>
<keyword evidence="5" id="KW-1003">Cell membrane</keyword>
<feature type="transmembrane region" description="Helical" evidence="5">
    <location>
        <begin position="81"/>
        <end position="101"/>
    </location>
</feature>
<evidence type="ECO:0000256" key="3">
    <source>
        <dbReference type="ARBA" id="ARBA00022989"/>
    </source>
</evidence>
<dbReference type="GO" id="GO:0005886">
    <property type="term" value="C:plasma membrane"/>
    <property type="evidence" value="ECO:0007669"/>
    <property type="project" value="UniProtKB-SubCell"/>
</dbReference>
<dbReference type="Pfam" id="PF01925">
    <property type="entry name" value="TauE"/>
    <property type="match status" value="1"/>
</dbReference>
<dbReference type="InterPro" id="IPR002781">
    <property type="entry name" value="TM_pro_TauE-like"/>
</dbReference>
<keyword evidence="3 5" id="KW-1133">Transmembrane helix</keyword>
<sequence>MPLAELGAYLGIGAVVGFLAGLLGIGGGLIIVSSLALMFAAHGFPPAFIMHMAIGTSLAAIMAGAWSSFRTHHKHGAVDWPIVKTMVPGLFAGVLAGVVVARFVPTGVLKVVFLAFMAVMIVTMVFDLKPTQRRELPGASGLRGWAFFIGTASSLFGGGAAAIGVPFFTWCSMTVHRAIGTCAAMGFPLAIAGTVGYAIAGWTVPGLPEWSLGFVYLPAFVGISATSVLVAPFGARLAHKLRGATLRRIFALFLIATGIKLAISV</sequence>
<keyword evidence="7" id="KW-1185">Reference proteome</keyword>
<proteinExistence type="inferred from homology"/>
<evidence type="ECO:0000313" key="6">
    <source>
        <dbReference type="EMBL" id="QJR12672.1"/>
    </source>
</evidence>
<feature type="transmembrane region" description="Helical" evidence="5">
    <location>
        <begin position="146"/>
        <end position="170"/>
    </location>
</feature>
<dbReference type="KEGG" id="uru:DSM104443_03764"/>